<evidence type="ECO:0000256" key="11">
    <source>
        <dbReference type="ARBA" id="ARBA00032927"/>
    </source>
</evidence>
<organism evidence="15">
    <name type="scientific">Enterobius vermicularis</name>
    <name type="common">Human pinworm</name>
    <dbReference type="NCBI Taxonomy" id="51028"/>
    <lineage>
        <taxon>Eukaryota</taxon>
        <taxon>Metazoa</taxon>
        <taxon>Ecdysozoa</taxon>
        <taxon>Nematoda</taxon>
        <taxon>Chromadorea</taxon>
        <taxon>Rhabditida</taxon>
        <taxon>Spirurina</taxon>
        <taxon>Oxyuridomorpha</taxon>
        <taxon>Oxyuroidea</taxon>
        <taxon>Oxyuridae</taxon>
        <taxon>Enterobius</taxon>
    </lineage>
</organism>
<dbReference type="PANTHER" id="PTHR12022">
    <property type="entry name" value="UBIQUINOL-CYTOCHROME C REDUCTASE COMPLEX 14 KD PROTEIN"/>
    <property type="match status" value="1"/>
</dbReference>
<reference evidence="15" key="1">
    <citation type="submission" date="2017-02" db="UniProtKB">
        <authorList>
            <consortium name="WormBaseParasite"/>
        </authorList>
    </citation>
    <scope>IDENTIFICATION</scope>
</reference>
<comment type="subcellular location">
    <subcellularLocation>
        <location evidence="1">Mitochondrion inner membrane</location>
        <topology evidence="1">Peripheral membrane protein</topology>
        <orientation evidence="1">Matrix side</orientation>
    </subcellularLocation>
</comment>
<protein>
    <recommendedName>
        <fullName evidence="3">Cytochrome b-c1 complex subunit 7</fullName>
    </recommendedName>
    <alternativeName>
        <fullName evidence="10">Complex III subunit VII</fullName>
    </alternativeName>
    <alternativeName>
        <fullName evidence="11">Ubiquinol-cytochrome c reductase complex 14 kDa protein</fullName>
    </alternativeName>
</protein>
<keyword evidence="5" id="KW-0679">Respiratory chain</keyword>
<evidence type="ECO:0000313" key="14">
    <source>
        <dbReference type="Proteomes" id="UP000274131"/>
    </source>
</evidence>
<evidence type="ECO:0000256" key="8">
    <source>
        <dbReference type="ARBA" id="ARBA00023128"/>
    </source>
</evidence>
<sequence>MIRHLSESSLQNVAKPMQVLVTQQRGIKPWDVPQPGAKNVKFAWDTRGARFFRYMIWQYMWGGRQYGLLYHDQAFEPDPVIAEALRRLNLKEPWVFDQRKIRLIKAHNLAMHHEKLPKSEWTKWEDSMKGSWVFEYFEEVYEYVFSKTFCGSCMISLLRITYRRLFAENIF</sequence>
<dbReference type="OrthoDB" id="425749at2759"/>
<evidence type="ECO:0000256" key="10">
    <source>
        <dbReference type="ARBA" id="ARBA00031021"/>
    </source>
</evidence>
<dbReference type="GO" id="GO:0045275">
    <property type="term" value="C:respiratory chain complex III"/>
    <property type="evidence" value="ECO:0007669"/>
    <property type="project" value="InterPro"/>
</dbReference>
<evidence type="ECO:0000256" key="9">
    <source>
        <dbReference type="ARBA" id="ARBA00023136"/>
    </source>
</evidence>
<evidence type="ECO:0000256" key="7">
    <source>
        <dbReference type="ARBA" id="ARBA00022982"/>
    </source>
</evidence>
<evidence type="ECO:0000256" key="1">
    <source>
        <dbReference type="ARBA" id="ARBA00004443"/>
    </source>
</evidence>
<dbReference type="AlphaFoldDB" id="A0A0N4VIA7"/>
<keyword evidence="6" id="KW-0999">Mitochondrion inner membrane</keyword>
<keyword evidence="9" id="KW-0472">Membrane</keyword>
<dbReference type="SUPFAM" id="SSF81524">
    <property type="entry name" value="14 kDa protein of cytochrome bc1 complex (Ubiquinol-cytochrome c reductase)"/>
    <property type="match status" value="1"/>
</dbReference>
<dbReference type="GO" id="GO:0006122">
    <property type="term" value="P:mitochondrial electron transport, ubiquinol to cytochrome c"/>
    <property type="evidence" value="ECO:0007669"/>
    <property type="project" value="InterPro"/>
</dbReference>
<dbReference type="GO" id="GO:0005743">
    <property type="term" value="C:mitochondrial inner membrane"/>
    <property type="evidence" value="ECO:0007669"/>
    <property type="project" value="UniProtKB-SubCell"/>
</dbReference>
<comment type="subunit">
    <text evidence="12">Component of the ubiquinol-cytochrome c oxidoreductase (cytochrome b-c1 complex, complex III, CIII), a multisubunit enzyme composed of 3 respiratory subunits cytochrome b, cytochrome c1 and Rieske protein, 2 core protein subunits, and additional low-molecular weight protein subunits. The complex exists as an obligatory dimer and forms supercomplexes (SCs) in the inner mitochondrial membrane with cytochrome c oxidase (complex IV, CIV).</text>
</comment>
<dbReference type="InterPro" id="IPR003197">
    <property type="entry name" value="QCR7"/>
</dbReference>
<dbReference type="STRING" id="51028.A0A0N4VIA7"/>
<evidence type="ECO:0000256" key="2">
    <source>
        <dbReference type="ARBA" id="ARBA00008554"/>
    </source>
</evidence>
<dbReference type="InterPro" id="IPR036544">
    <property type="entry name" value="QCR7_sf"/>
</dbReference>
<keyword evidence="7" id="KW-0249">Electron transport</keyword>
<evidence type="ECO:0000256" key="4">
    <source>
        <dbReference type="ARBA" id="ARBA00022448"/>
    </source>
</evidence>
<dbReference type="WBParaSite" id="EVEC_0001056001-mRNA-1">
    <property type="protein sequence ID" value="EVEC_0001056001-mRNA-1"/>
    <property type="gene ID" value="EVEC_0001056001"/>
</dbReference>
<dbReference type="EMBL" id="UXUI01010374">
    <property type="protein sequence ID" value="VDD95152.1"/>
    <property type="molecule type" value="Genomic_DNA"/>
</dbReference>
<name>A0A0N4VIA7_ENTVE</name>
<evidence type="ECO:0000256" key="5">
    <source>
        <dbReference type="ARBA" id="ARBA00022660"/>
    </source>
</evidence>
<dbReference type="Pfam" id="PF02271">
    <property type="entry name" value="UCR_14kD"/>
    <property type="match status" value="1"/>
</dbReference>
<dbReference type="Proteomes" id="UP000274131">
    <property type="component" value="Unassembled WGS sequence"/>
</dbReference>
<keyword evidence="8" id="KW-0496">Mitochondrion</keyword>
<accession>A0A0N4VIA7</accession>
<evidence type="ECO:0000256" key="3">
    <source>
        <dbReference type="ARBA" id="ARBA00016323"/>
    </source>
</evidence>
<evidence type="ECO:0000256" key="6">
    <source>
        <dbReference type="ARBA" id="ARBA00022792"/>
    </source>
</evidence>
<comment type="similarity">
    <text evidence="2">Belongs to the UQCRB/QCR7 family.</text>
</comment>
<dbReference type="PANTHER" id="PTHR12022:SF0">
    <property type="entry name" value="CYTOCHROME B-C1 COMPLEX SUBUNIT 7"/>
    <property type="match status" value="1"/>
</dbReference>
<reference evidence="13 14" key="2">
    <citation type="submission" date="2018-10" db="EMBL/GenBank/DDBJ databases">
        <authorList>
            <consortium name="Pathogen Informatics"/>
        </authorList>
    </citation>
    <scope>NUCLEOTIDE SEQUENCE [LARGE SCALE GENOMIC DNA]</scope>
</reference>
<evidence type="ECO:0000313" key="13">
    <source>
        <dbReference type="EMBL" id="VDD95152.1"/>
    </source>
</evidence>
<evidence type="ECO:0000313" key="15">
    <source>
        <dbReference type="WBParaSite" id="EVEC_0001056001-mRNA-1"/>
    </source>
</evidence>
<keyword evidence="14" id="KW-1185">Reference proteome</keyword>
<proteinExistence type="inferred from homology"/>
<dbReference type="Gene3D" id="1.10.1090.10">
    <property type="entry name" value="Cytochrome b-c1 complex subunit 7"/>
    <property type="match status" value="1"/>
</dbReference>
<keyword evidence="4" id="KW-0813">Transport</keyword>
<gene>
    <name evidence="13" type="ORF">EVEC_LOCUS9903</name>
</gene>
<evidence type="ECO:0000256" key="12">
    <source>
        <dbReference type="ARBA" id="ARBA00038521"/>
    </source>
</evidence>